<accession>A0AAD5T7N9</accession>
<dbReference type="Proteomes" id="UP001211907">
    <property type="component" value="Unassembled WGS sequence"/>
</dbReference>
<dbReference type="GO" id="GO:0005737">
    <property type="term" value="C:cytoplasm"/>
    <property type="evidence" value="ECO:0007669"/>
    <property type="project" value="UniProtKB-SubCell"/>
</dbReference>
<comment type="caution">
    <text evidence="6">The sequence shown here is derived from an EMBL/GenBank/DDBJ whole genome shotgun (WGS) entry which is preliminary data.</text>
</comment>
<dbReference type="Pfam" id="PF00227">
    <property type="entry name" value="Proteasome"/>
    <property type="match status" value="1"/>
</dbReference>
<dbReference type="PROSITE" id="PS51476">
    <property type="entry name" value="PROTEASOME_BETA_2"/>
    <property type="match status" value="1"/>
</dbReference>
<dbReference type="FunFam" id="3.60.20.10:FF:000027">
    <property type="entry name" value="Proteasome subunit beta type-6"/>
    <property type="match status" value="1"/>
</dbReference>
<organism evidence="6 7">
    <name type="scientific">Physocladia obscura</name>
    <dbReference type="NCBI Taxonomy" id="109957"/>
    <lineage>
        <taxon>Eukaryota</taxon>
        <taxon>Fungi</taxon>
        <taxon>Fungi incertae sedis</taxon>
        <taxon>Chytridiomycota</taxon>
        <taxon>Chytridiomycota incertae sedis</taxon>
        <taxon>Chytridiomycetes</taxon>
        <taxon>Chytridiales</taxon>
        <taxon>Chytriomycetaceae</taxon>
        <taxon>Physocladia</taxon>
    </lineage>
</organism>
<evidence type="ECO:0000256" key="3">
    <source>
        <dbReference type="ARBA" id="ARBA00023242"/>
    </source>
</evidence>
<comment type="subcellular location">
    <subcellularLocation>
        <location evidence="5">Cytoplasm</location>
    </subcellularLocation>
    <subcellularLocation>
        <location evidence="5">Nucleus</location>
    </subcellularLocation>
</comment>
<evidence type="ECO:0000256" key="2">
    <source>
        <dbReference type="ARBA" id="ARBA00022942"/>
    </source>
</evidence>
<gene>
    <name evidence="6" type="primary">PSMB1</name>
    <name evidence="6" type="ORF">HK100_003631</name>
</gene>
<keyword evidence="7" id="KW-1185">Reference proteome</keyword>
<dbReference type="PANTHER" id="PTHR32194:SF2">
    <property type="entry name" value="PROTEASOME SUBUNIT BETA TYPE-1"/>
    <property type="match status" value="1"/>
</dbReference>
<dbReference type="PANTHER" id="PTHR32194">
    <property type="entry name" value="METALLOPROTEASE TLDD"/>
    <property type="match status" value="1"/>
</dbReference>
<dbReference type="GO" id="GO:0019774">
    <property type="term" value="C:proteasome core complex, beta-subunit complex"/>
    <property type="evidence" value="ECO:0007669"/>
    <property type="project" value="UniProtKB-ARBA"/>
</dbReference>
<dbReference type="PROSITE" id="PS00854">
    <property type="entry name" value="PROTEASOME_BETA_1"/>
    <property type="match status" value="1"/>
</dbReference>
<evidence type="ECO:0000313" key="6">
    <source>
        <dbReference type="EMBL" id="KAJ3134371.1"/>
    </source>
</evidence>
<dbReference type="Gene3D" id="3.60.20.10">
    <property type="entry name" value="Glutamine Phosphoribosylpyrophosphate, subunit 1, domain 1"/>
    <property type="match status" value="1"/>
</dbReference>
<proteinExistence type="inferred from homology"/>
<dbReference type="InterPro" id="IPR023333">
    <property type="entry name" value="Proteasome_suB-type"/>
</dbReference>
<dbReference type="AlphaFoldDB" id="A0AAD5T7N9"/>
<comment type="similarity">
    <text evidence="5">Belongs to the peptidase T1B family.</text>
</comment>
<dbReference type="InterPro" id="IPR001353">
    <property type="entry name" value="Proteasome_sua/b"/>
</dbReference>
<evidence type="ECO:0000256" key="5">
    <source>
        <dbReference type="RuleBase" id="RU004203"/>
    </source>
</evidence>
<dbReference type="SUPFAM" id="SSF56235">
    <property type="entry name" value="N-terminal nucleophile aminohydrolases (Ntn hydrolases)"/>
    <property type="match status" value="1"/>
</dbReference>
<evidence type="ECO:0000313" key="7">
    <source>
        <dbReference type="Proteomes" id="UP001211907"/>
    </source>
</evidence>
<name>A0AAD5T7N9_9FUNG</name>
<dbReference type="InterPro" id="IPR029055">
    <property type="entry name" value="Ntn_hydrolases_N"/>
</dbReference>
<dbReference type="GO" id="GO:0051603">
    <property type="term" value="P:proteolysis involved in protein catabolic process"/>
    <property type="evidence" value="ECO:0007669"/>
    <property type="project" value="InterPro"/>
</dbReference>
<comment type="subunit">
    <text evidence="4">The 26S proteasome consists of a 20S proteasome core and two 19S regulatory subunits. The 20S proteasome core is composed of 28 subunits that are arranged in four stacked rings, resulting in a barrel-shaped structure. The two end rings are each formed by seven alpha subunits, and the two central rings are each formed by seven beta subunits. The catalytic chamber with the active sites is on the inside of the barrel.</text>
</comment>
<keyword evidence="3 5" id="KW-0539">Nucleus</keyword>
<dbReference type="CDD" id="cd03757">
    <property type="entry name" value="proteasome_beta_type_1"/>
    <property type="match status" value="1"/>
</dbReference>
<dbReference type="EMBL" id="JADGJH010000192">
    <property type="protein sequence ID" value="KAJ3134371.1"/>
    <property type="molecule type" value="Genomic_DNA"/>
</dbReference>
<keyword evidence="2 5" id="KW-0647">Proteasome</keyword>
<protein>
    <recommendedName>
        <fullName evidence="5">Proteasome subunit beta</fullName>
    </recommendedName>
</protein>
<reference evidence="6" key="1">
    <citation type="submission" date="2020-05" db="EMBL/GenBank/DDBJ databases">
        <title>Phylogenomic resolution of chytrid fungi.</title>
        <authorList>
            <person name="Stajich J.E."/>
            <person name="Amses K."/>
            <person name="Simmons R."/>
            <person name="Seto K."/>
            <person name="Myers J."/>
            <person name="Bonds A."/>
            <person name="Quandt C.A."/>
            <person name="Barry K."/>
            <person name="Liu P."/>
            <person name="Grigoriev I."/>
            <person name="Longcore J.E."/>
            <person name="James T.Y."/>
        </authorList>
    </citation>
    <scope>NUCLEOTIDE SEQUENCE</scope>
    <source>
        <strain evidence="6">JEL0513</strain>
    </source>
</reference>
<keyword evidence="1 5" id="KW-0963">Cytoplasm</keyword>
<comment type="subunit">
    <text evidence="5">Component of the proteasome complex.</text>
</comment>
<dbReference type="GO" id="GO:0005634">
    <property type="term" value="C:nucleus"/>
    <property type="evidence" value="ECO:0007669"/>
    <property type="project" value="UniProtKB-SubCell"/>
</dbReference>
<dbReference type="InterPro" id="IPR016050">
    <property type="entry name" value="Proteasome_bsu_CS"/>
</dbReference>
<evidence type="ECO:0000256" key="1">
    <source>
        <dbReference type="ARBA" id="ARBA00022490"/>
    </source>
</evidence>
<sequence>MLGFELRELSLNFFILSFYSHIFSPPIDAIIDMNTGASNIEHAFSPYTDNGGTTLAIAGEDFCVVAGDTRQSEGYLINARYSPKVYALGNNTVLATGGMHADGVALVKRLSQNLEWYFHKHDKNMSATALAQMLSTVLYSKRFFPYYVWNTLGGLDSEGKGCVFSYDPVGNFEKQIWSCSGSAGHLIQPFLDNQVGHKHQSNVKHHLLSLETVLKIVKDAFAGATERDIYTGDFVEIFIIKKDGVTVEKFPLKRD</sequence>
<evidence type="ECO:0000256" key="4">
    <source>
        <dbReference type="ARBA" id="ARBA00026071"/>
    </source>
</evidence>
<comment type="function">
    <text evidence="5">Component of the proteasome, a multicatalytic proteinase complex which is characterized by its ability to cleave peptides with Arg, Phe, Tyr, Leu, and Glu adjacent to the leaving group at neutral or slightly basic pH. The proteasome has an ATP-dependent proteolytic activity.</text>
</comment>